<evidence type="ECO:0000313" key="3">
    <source>
        <dbReference type="Proteomes" id="UP000198211"/>
    </source>
</evidence>
<dbReference type="Pfam" id="PF13843">
    <property type="entry name" value="DDE_Tnp_1_7"/>
    <property type="match status" value="1"/>
</dbReference>
<dbReference type="InterPro" id="IPR029526">
    <property type="entry name" value="PGBD"/>
</dbReference>
<accession>A0A225V8N2</accession>
<evidence type="ECO:0000259" key="1">
    <source>
        <dbReference type="Pfam" id="PF13843"/>
    </source>
</evidence>
<name>A0A225V8N2_9STRA</name>
<reference evidence="3" key="1">
    <citation type="submission" date="2017-03" db="EMBL/GenBank/DDBJ databases">
        <title>Phytopthora megakarya and P. palmivora, two closely related causual agents of cacao black pod achieved similar genome size and gene model numbers by different mechanisms.</title>
        <authorList>
            <person name="Ali S."/>
            <person name="Shao J."/>
            <person name="Larry D.J."/>
            <person name="Kronmiller B."/>
            <person name="Shen D."/>
            <person name="Strem M.D."/>
            <person name="Melnick R.L."/>
            <person name="Guiltinan M.J."/>
            <person name="Tyler B.M."/>
            <person name="Meinhardt L.W."/>
            <person name="Bailey B.A."/>
        </authorList>
    </citation>
    <scope>NUCLEOTIDE SEQUENCE [LARGE SCALE GENOMIC DNA]</scope>
    <source>
        <strain evidence="3">zdho120</strain>
    </source>
</reference>
<comment type="caution">
    <text evidence="2">The sequence shown here is derived from an EMBL/GenBank/DDBJ whole genome shotgun (WGS) entry which is preliminary data.</text>
</comment>
<dbReference type="AlphaFoldDB" id="A0A225V8N2"/>
<protein>
    <recommendedName>
        <fullName evidence="1">PiggyBac transposable element-derived protein domain-containing protein</fullName>
    </recommendedName>
</protein>
<dbReference type="Proteomes" id="UP000198211">
    <property type="component" value="Unassembled WGS sequence"/>
</dbReference>
<dbReference type="PANTHER" id="PTHR46599">
    <property type="entry name" value="PIGGYBAC TRANSPOSABLE ELEMENT-DERIVED PROTEIN 4"/>
    <property type="match status" value="1"/>
</dbReference>
<dbReference type="PANTHER" id="PTHR46599:SF3">
    <property type="entry name" value="PIGGYBAC TRANSPOSABLE ELEMENT-DERIVED PROTEIN 4"/>
    <property type="match status" value="1"/>
</dbReference>
<feature type="domain" description="PiggyBac transposable element-derived protein" evidence="1">
    <location>
        <begin position="91"/>
        <end position="153"/>
    </location>
</feature>
<dbReference type="EMBL" id="NBNE01007332">
    <property type="protein sequence ID" value="OWZ00780.1"/>
    <property type="molecule type" value="Genomic_DNA"/>
</dbReference>
<sequence>MNIVHLLNADDGGEDWAFEHSDTEEEEEGAAVLAADDEGSVGTEAQTVPQPLPAHRATGNAYIDGIMRDSGLHIVREREVRAAYKERGELGLFSLFFTRDFRDSLRTWTNQILKEKGKPEVTVYELDAYMGLEIAMSFNPVTEMKELWSQKVFMVFLLSGVIKIRCGTVAA</sequence>
<organism evidence="2 3">
    <name type="scientific">Phytophthora megakarya</name>
    <dbReference type="NCBI Taxonomy" id="4795"/>
    <lineage>
        <taxon>Eukaryota</taxon>
        <taxon>Sar</taxon>
        <taxon>Stramenopiles</taxon>
        <taxon>Oomycota</taxon>
        <taxon>Peronosporomycetes</taxon>
        <taxon>Peronosporales</taxon>
        <taxon>Peronosporaceae</taxon>
        <taxon>Phytophthora</taxon>
    </lineage>
</organism>
<evidence type="ECO:0000313" key="2">
    <source>
        <dbReference type="EMBL" id="OWZ00780.1"/>
    </source>
</evidence>
<keyword evidence="3" id="KW-1185">Reference proteome</keyword>
<gene>
    <name evidence="2" type="ORF">PHMEG_00027959</name>
</gene>
<proteinExistence type="predicted"/>
<dbReference type="OrthoDB" id="127912at2759"/>